<evidence type="ECO:0000313" key="4">
    <source>
        <dbReference type="Proteomes" id="UP000626109"/>
    </source>
</evidence>
<evidence type="ECO:0000313" key="3">
    <source>
        <dbReference type="EMBL" id="CAE8684169.1"/>
    </source>
</evidence>
<comment type="caution">
    <text evidence="3">The sequence shown here is derived from an EMBL/GenBank/DDBJ whole genome shotgun (WGS) entry which is preliminary data.</text>
</comment>
<keyword evidence="1" id="KW-0479">Metal-binding</keyword>
<protein>
    <recommendedName>
        <fullName evidence="5">Prolyl 4-hydroxylase alpha subunit Fe(2+) 2OG dioxygenase domain-containing protein</fullName>
    </recommendedName>
</protein>
<dbReference type="AlphaFoldDB" id="A0A813JTF8"/>
<accession>A0A813JTF8</accession>
<dbReference type="GO" id="GO:0004656">
    <property type="term" value="F:procollagen-proline 4-dioxygenase activity"/>
    <property type="evidence" value="ECO:0007669"/>
    <property type="project" value="TreeGrafter"/>
</dbReference>
<dbReference type="PANTHER" id="PTHR10869">
    <property type="entry name" value="PROLYL 4-HYDROXYLASE ALPHA SUBUNIT"/>
    <property type="match status" value="1"/>
</dbReference>
<gene>
    <name evidence="3" type="ORF">PGLA2088_LOCUS23842</name>
</gene>
<sequence>VFLNDVPAHDGGGFLHFPKLGLRVLPKAGSAVLWRNLRPSGEPDPDSLHEGEPPFASEKLAMNVWVADRPFTLAAIQAWRERAQREQARPRSCGLVELD</sequence>
<keyword evidence="2" id="KW-0408">Iron</keyword>
<dbReference type="GO" id="GO:0046872">
    <property type="term" value="F:metal ion binding"/>
    <property type="evidence" value="ECO:0007669"/>
    <property type="project" value="UniProtKB-KW"/>
</dbReference>
<name>A0A813JTF8_POLGL</name>
<dbReference type="InterPro" id="IPR045054">
    <property type="entry name" value="P4HA-like"/>
</dbReference>
<feature type="non-terminal residue" evidence="3">
    <location>
        <position position="1"/>
    </location>
</feature>
<reference evidence="3" key="1">
    <citation type="submission" date="2021-02" db="EMBL/GenBank/DDBJ databases">
        <authorList>
            <person name="Dougan E. K."/>
            <person name="Rhodes N."/>
            <person name="Thang M."/>
            <person name="Chan C."/>
        </authorList>
    </citation>
    <scope>NUCLEOTIDE SEQUENCE</scope>
</reference>
<evidence type="ECO:0008006" key="5">
    <source>
        <dbReference type="Google" id="ProtNLM"/>
    </source>
</evidence>
<organism evidence="3 4">
    <name type="scientific">Polarella glacialis</name>
    <name type="common">Dinoflagellate</name>
    <dbReference type="NCBI Taxonomy" id="89957"/>
    <lineage>
        <taxon>Eukaryota</taxon>
        <taxon>Sar</taxon>
        <taxon>Alveolata</taxon>
        <taxon>Dinophyceae</taxon>
        <taxon>Suessiales</taxon>
        <taxon>Suessiaceae</taxon>
        <taxon>Polarella</taxon>
    </lineage>
</organism>
<proteinExistence type="predicted"/>
<evidence type="ECO:0000256" key="1">
    <source>
        <dbReference type="ARBA" id="ARBA00022723"/>
    </source>
</evidence>
<dbReference type="GO" id="GO:0005783">
    <property type="term" value="C:endoplasmic reticulum"/>
    <property type="evidence" value="ECO:0007669"/>
    <property type="project" value="TreeGrafter"/>
</dbReference>
<dbReference type="Gene3D" id="2.60.120.620">
    <property type="entry name" value="q2cbj1_9rhob like domain"/>
    <property type="match status" value="1"/>
</dbReference>
<evidence type="ECO:0000256" key="2">
    <source>
        <dbReference type="ARBA" id="ARBA00023004"/>
    </source>
</evidence>
<dbReference type="Proteomes" id="UP000626109">
    <property type="component" value="Unassembled WGS sequence"/>
</dbReference>
<dbReference type="EMBL" id="CAJNNW010026283">
    <property type="protein sequence ID" value="CAE8684169.1"/>
    <property type="molecule type" value="Genomic_DNA"/>
</dbReference>
<dbReference type="PANTHER" id="PTHR10869:SF246">
    <property type="entry name" value="TRANSMEMBRANE PROLYL 4-HYDROXYLASE"/>
    <property type="match status" value="1"/>
</dbReference>